<dbReference type="PANTHER" id="PTHR30354">
    <property type="entry name" value="GNT FAMILY GLUCONATE TRANSPORTER"/>
    <property type="match status" value="1"/>
</dbReference>
<comment type="similarity">
    <text evidence="7">Belongs to the GntP permease family.</text>
</comment>
<proteinExistence type="inferred from homology"/>
<organism evidence="10 11">
    <name type="scientific">Kribbella jejuensis</name>
    <dbReference type="NCBI Taxonomy" id="236068"/>
    <lineage>
        <taxon>Bacteria</taxon>
        <taxon>Bacillati</taxon>
        <taxon>Actinomycetota</taxon>
        <taxon>Actinomycetes</taxon>
        <taxon>Propionibacteriales</taxon>
        <taxon>Kribbellaceae</taxon>
        <taxon>Kribbella</taxon>
    </lineage>
</organism>
<keyword evidence="6 9" id="KW-0472">Membrane</keyword>
<feature type="transmembrane region" description="Helical" evidence="9">
    <location>
        <begin position="161"/>
        <end position="178"/>
    </location>
</feature>
<sequence length="519" mass="52554">MSLAYEVGLPLVADADVHAPWNGHDTRVLIMAVLGIAIIVVLIVALKVHAFLSLTIGALFVGVASGIGAGAVTKSYENGVGSVLGYVGVLIALGAMVGKLLADSGGADQVVDTLLRGRQGGLPWKMALIAFIIGIPMFFEIGLVLLIPVVVLAVRRTGARAMLLGIPALAGLSVLHGFVPPHPGPLAAIGVLKGNVGITLALGLLVAIPTVIVAGPLFGRLAARWVPIGAAGAALEVGSGHHDSEPVQLRDGADDVGGVGRADGAHGATPVAPHSPQHAAPQGTVQTTDTAPGTVRTRTPSFAATITTVLLPVVLMLIKAASDVWMSKDNAIYPVLQFIGDPVVALLIAVLVAMYTFGTAVGFGVPELSRKVGESLLPISGVMLIVGAGGGFKQVLVDGGTGTAIAKIAIAANLSALLLGWIVAVLIRLATGSATVATVTAAGIVAPLAGGLSTTHIALVVLAIGAGSLFFSHVNDAGFWLVKEYFGMTVGETIKTWSVMETVISVMGLGMTLLLSTFL</sequence>
<accession>A0A542DUI6</accession>
<feature type="transmembrane region" description="Helical" evidence="9">
    <location>
        <begin position="494"/>
        <end position="518"/>
    </location>
</feature>
<keyword evidence="3" id="KW-1003">Cell membrane</keyword>
<feature type="transmembrane region" description="Helical" evidence="9">
    <location>
        <begin position="342"/>
        <end position="363"/>
    </location>
</feature>
<reference evidence="10 11" key="1">
    <citation type="submission" date="2019-06" db="EMBL/GenBank/DDBJ databases">
        <title>Sequencing the genomes of 1000 actinobacteria strains.</title>
        <authorList>
            <person name="Klenk H.-P."/>
        </authorList>
    </citation>
    <scope>NUCLEOTIDE SEQUENCE [LARGE SCALE GENOMIC DNA]</scope>
    <source>
        <strain evidence="10 11">DSM 17305</strain>
    </source>
</reference>
<dbReference type="Pfam" id="PF02447">
    <property type="entry name" value="GntP_permease"/>
    <property type="match status" value="2"/>
</dbReference>
<keyword evidence="5 9" id="KW-1133">Transmembrane helix</keyword>
<evidence type="ECO:0000256" key="9">
    <source>
        <dbReference type="SAM" id="Phobius"/>
    </source>
</evidence>
<evidence type="ECO:0000313" key="11">
    <source>
        <dbReference type="Proteomes" id="UP000316298"/>
    </source>
</evidence>
<keyword evidence="4 9" id="KW-0812">Transmembrane</keyword>
<evidence type="ECO:0000256" key="1">
    <source>
        <dbReference type="ARBA" id="ARBA00004651"/>
    </source>
</evidence>
<evidence type="ECO:0000256" key="4">
    <source>
        <dbReference type="ARBA" id="ARBA00022692"/>
    </source>
</evidence>
<feature type="region of interest" description="Disordered" evidence="8">
    <location>
        <begin position="239"/>
        <end position="296"/>
    </location>
</feature>
<evidence type="ECO:0000256" key="8">
    <source>
        <dbReference type="SAM" id="MobiDB-lite"/>
    </source>
</evidence>
<feature type="transmembrane region" description="Helical" evidence="9">
    <location>
        <begin position="52"/>
        <end position="71"/>
    </location>
</feature>
<evidence type="ECO:0000256" key="7">
    <source>
        <dbReference type="ARBA" id="ARBA00049663"/>
    </source>
</evidence>
<protein>
    <submittedName>
        <fullName evidence="10">GntP family gluconate:H+ symporter</fullName>
    </submittedName>
</protein>
<comment type="caution">
    <text evidence="10">The sequence shown here is derived from an EMBL/GenBank/DDBJ whole genome shotgun (WGS) entry which is preliminary data.</text>
</comment>
<comment type="subcellular location">
    <subcellularLocation>
        <location evidence="1">Cell membrane</location>
        <topology evidence="1">Multi-pass membrane protein</topology>
    </subcellularLocation>
</comment>
<evidence type="ECO:0000256" key="6">
    <source>
        <dbReference type="ARBA" id="ARBA00023136"/>
    </source>
</evidence>
<dbReference type="InterPro" id="IPR003474">
    <property type="entry name" value="Glcn_transporter"/>
</dbReference>
<feature type="transmembrane region" description="Helical" evidence="9">
    <location>
        <begin position="198"/>
        <end position="218"/>
    </location>
</feature>
<evidence type="ECO:0000256" key="5">
    <source>
        <dbReference type="ARBA" id="ARBA00022989"/>
    </source>
</evidence>
<evidence type="ECO:0000256" key="3">
    <source>
        <dbReference type="ARBA" id="ARBA00022475"/>
    </source>
</evidence>
<keyword evidence="11" id="KW-1185">Reference proteome</keyword>
<dbReference type="GO" id="GO:0005886">
    <property type="term" value="C:plasma membrane"/>
    <property type="evidence" value="ECO:0007669"/>
    <property type="project" value="UniProtKB-SubCell"/>
</dbReference>
<feature type="transmembrane region" description="Helical" evidence="9">
    <location>
        <begin position="122"/>
        <end position="154"/>
    </location>
</feature>
<evidence type="ECO:0000256" key="2">
    <source>
        <dbReference type="ARBA" id="ARBA00022448"/>
    </source>
</evidence>
<gene>
    <name evidence="10" type="ORF">FB475_6342</name>
</gene>
<feature type="transmembrane region" description="Helical" evidence="9">
    <location>
        <begin position="375"/>
        <end position="392"/>
    </location>
</feature>
<feature type="compositionally biased region" description="Polar residues" evidence="8">
    <location>
        <begin position="283"/>
        <end position="296"/>
    </location>
</feature>
<feature type="transmembrane region" description="Helical" evidence="9">
    <location>
        <begin position="404"/>
        <end position="427"/>
    </location>
</feature>
<feature type="transmembrane region" description="Helical" evidence="9">
    <location>
        <begin position="83"/>
        <end position="102"/>
    </location>
</feature>
<dbReference type="GO" id="GO:0015128">
    <property type="term" value="F:gluconate transmembrane transporter activity"/>
    <property type="evidence" value="ECO:0007669"/>
    <property type="project" value="InterPro"/>
</dbReference>
<dbReference type="Proteomes" id="UP000316298">
    <property type="component" value="Unassembled WGS sequence"/>
</dbReference>
<dbReference type="EMBL" id="VFMM01000003">
    <property type="protein sequence ID" value="TQJ06676.1"/>
    <property type="molecule type" value="Genomic_DNA"/>
</dbReference>
<feature type="transmembrane region" description="Helical" evidence="9">
    <location>
        <begin position="302"/>
        <end position="322"/>
    </location>
</feature>
<feature type="transmembrane region" description="Helical" evidence="9">
    <location>
        <begin position="28"/>
        <end position="46"/>
    </location>
</feature>
<evidence type="ECO:0000313" key="10">
    <source>
        <dbReference type="EMBL" id="TQJ06676.1"/>
    </source>
</evidence>
<keyword evidence="2" id="KW-0813">Transport</keyword>
<dbReference type="AlphaFoldDB" id="A0A542DUI6"/>
<name>A0A542DUI6_9ACTN</name>
<dbReference type="PANTHER" id="PTHR30354:SF22">
    <property type="entry name" value="HIGH-AFFINITY GLUCONATE TRANSPORTER"/>
    <property type="match status" value="1"/>
</dbReference>